<feature type="domain" description="RNA polymerase sigma-70 region 2" evidence="5">
    <location>
        <begin position="65"/>
        <end position="127"/>
    </location>
</feature>
<evidence type="ECO:0000259" key="5">
    <source>
        <dbReference type="Pfam" id="PF04542"/>
    </source>
</evidence>
<dbReference type="GO" id="GO:0003677">
    <property type="term" value="F:DNA binding"/>
    <property type="evidence" value="ECO:0007669"/>
    <property type="project" value="InterPro"/>
</dbReference>
<dbReference type="SUPFAM" id="SSF88946">
    <property type="entry name" value="Sigma2 domain of RNA polymerase sigma factors"/>
    <property type="match status" value="1"/>
</dbReference>
<keyword evidence="2" id="KW-0805">Transcription regulation</keyword>
<dbReference type="AlphaFoldDB" id="A0A5S4G9T3"/>
<dbReference type="EMBL" id="VCKX01000114">
    <property type="protein sequence ID" value="TMR29713.1"/>
    <property type="molecule type" value="Genomic_DNA"/>
</dbReference>
<dbReference type="GO" id="GO:0006352">
    <property type="term" value="P:DNA-templated transcription initiation"/>
    <property type="evidence" value="ECO:0007669"/>
    <property type="project" value="InterPro"/>
</dbReference>
<comment type="similarity">
    <text evidence="1">Belongs to the sigma-70 factor family. ECF subfamily.</text>
</comment>
<keyword evidence="3" id="KW-0731">Sigma factor</keyword>
<proteinExistence type="inferred from homology"/>
<dbReference type="InterPro" id="IPR036388">
    <property type="entry name" value="WH-like_DNA-bd_sf"/>
</dbReference>
<evidence type="ECO:0000259" key="6">
    <source>
        <dbReference type="Pfam" id="PF08281"/>
    </source>
</evidence>
<sequence length="208" mass="22362">MAAVSPVKPAPTICRSGFTRQASLWCPPAEKVAGNPRKVPANLPGVDPEIVAAAQQGDALALDRLIDELAPYVRRLCARIAPAAADDAAQEALLEIFRGLPSLRAPEAIITWVRSVTVRTATRLAHRHDVEIATEETLAGHPTASPEGLVDIDDALARLPLSQRVVLILRTREGLSEQEIATTLGIPAGTVKSRLHRARAAFREVWDS</sequence>
<dbReference type="PANTHER" id="PTHR43133">
    <property type="entry name" value="RNA POLYMERASE ECF-TYPE SIGMA FACTO"/>
    <property type="match status" value="1"/>
</dbReference>
<name>A0A5S4G9T3_9ACTN</name>
<dbReference type="SUPFAM" id="SSF88659">
    <property type="entry name" value="Sigma3 and sigma4 domains of RNA polymerase sigma factors"/>
    <property type="match status" value="1"/>
</dbReference>
<dbReference type="InterPro" id="IPR013325">
    <property type="entry name" value="RNA_pol_sigma_r2"/>
</dbReference>
<evidence type="ECO:0000256" key="3">
    <source>
        <dbReference type="ARBA" id="ARBA00023082"/>
    </source>
</evidence>
<dbReference type="InterPro" id="IPR014284">
    <property type="entry name" value="RNA_pol_sigma-70_dom"/>
</dbReference>
<feature type="domain" description="RNA polymerase sigma factor 70 region 4 type 2" evidence="6">
    <location>
        <begin position="151"/>
        <end position="201"/>
    </location>
</feature>
<dbReference type="InterPro" id="IPR013324">
    <property type="entry name" value="RNA_pol_sigma_r3/r4-like"/>
</dbReference>
<dbReference type="NCBIfam" id="TIGR02937">
    <property type="entry name" value="sigma70-ECF"/>
    <property type="match status" value="1"/>
</dbReference>
<dbReference type="CDD" id="cd06171">
    <property type="entry name" value="Sigma70_r4"/>
    <property type="match status" value="1"/>
</dbReference>
<accession>A0A5S4G9T3</accession>
<comment type="caution">
    <text evidence="7">The sequence shown here is derived from an EMBL/GenBank/DDBJ whole genome shotgun (WGS) entry which is preliminary data.</text>
</comment>
<evidence type="ECO:0000313" key="7">
    <source>
        <dbReference type="EMBL" id="TMR29713.1"/>
    </source>
</evidence>
<keyword evidence="8" id="KW-1185">Reference proteome</keyword>
<dbReference type="GO" id="GO:0016987">
    <property type="term" value="F:sigma factor activity"/>
    <property type="evidence" value="ECO:0007669"/>
    <property type="project" value="UniProtKB-KW"/>
</dbReference>
<dbReference type="Pfam" id="PF08281">
    <property type="entry name" value="Sigma70_r4_2"/>
    <property type="match status" value="1"/>
</dbReference>
<reference evidence="7 8" key="1">
    <citation type="submission" date="2019-05" db="EMBL/GenBank/DDBJ databases">
        <title>Draft genome sequence of Nonomuraea zeae DSM 100528.</title>
        <authorList>
            <person name="Saricaoglu S."/>
            <person name="Isik K."/>
        </authorList>
    </citation>
    <scope>NUCLEOTIDE SEQUENCE [LARGE SCALE GENOMIC DNA]</scope>
    <source>
        <strain evidence="7 8">DSM 100528</strain>
    </source>
</reference>
<gene>
    <name evidence="7" type="ORF">ETD85_31480</name>
</gene>
<dbReference type="Proteomes" id="UP000306628">
    <property type="component" value="Unassembled WGS sequence"/>
</dbReference>
<keyword evidence="4" id="KW-0804">Transcription</keyword>
<dbReference type="Pfam" id="PF04542">
    <property type="entry name" value="Sigma70_r2"/>
    <property type="match status" value="1"/>
</dbReference>
<dbReference type="Gene3D" id="1.10.10.10">
    <property type="entry name" value="Winged helix-like DNA-binding domain superfamily/Winged helix DNA-binding domain"/>
    <property type="match status" value="1"/>
</dbReference>
<evidence type="ECO:0000256" key="1">
    <source>
        <dbReference type="ARBA" id="ARBA00010641"/>
    </source>
</evidence>
<dbReference type="PANTHER" id="PTHR43133:SF51">
    <property type="entry name" value="RNA POLYMERASE SIGMA FACTOR"/>
    <property type="match status" value="1"/>
</dbReference>
<dbReference type="OrthoDB" id="5518337at2"/>
<dbReference type="InterPro" id="IPR013249">
    <property type="entry name" value="RNA_pol_sigma70_r4_t2"/>
</dbReference>
<dbReference type="InterPro" id="IPR007627">
    <property type="entry name" value="RNA_pol_sigma70_r2"/>
</dbReference>
<evidence type="ECO:0000256" key="2">
    <source>
        <dbReference type="ARBA" id="ARBA00023015"/>
    </source>
</evidence>
<protein>
    <submittedName>
        <fullName evidence="7">RNA polymerase sigma factor</fullName>
    </submittedName>
</protein>
<evidence type="ECO:0000313" key="8">
    <source>
        <dbReference type="Proteomes" id="UP000306628"/>
    </source>
</evidence>
<dbReference type="InterPro" id="IPR039425">
    <property type="entry name" value="RNA_pol_sigma-70-like"/>
</dbReference>
<organism evidence="7 8">
    <name type="scientific">Nonomuraea zeae</name>
    <dbReference type="NCBI Taxonomy" id="1642303"/>
    <lineage>
        <taxon>Bacteria</taxon>
        <taxon>Bacillati</taxon>
        <taxon>Actinomycetota</taxon>
        <taxon>Actinomycetes</taxon>
        <taxon>Streptosporangiales</taxon>
        <taxon>Streptosporangiaceae</taxon>
        <taxon>Nonomuraea</taxon>
    </lineage>
</organism>
<dbReference type="Gene3D" id="1.10.1740.10">
    <property type="match status" value="1"/>
</dbReference>
<evidence type="ECO:0000256" key="4">
    <source>
        <dbReference type="ARBA" id="ARBA00023163"/>
    </source>
</evidence>